<sequence length="163" mass="19354">MIVYFELIEDLCSKRVDVYTVRIDDEAAFEYEKYYEKEFVQHDEERDFIDSALEEIRKRGALRRYFRNEGPADALPNGVPDEIVKLNENDQGIRLYCIRLSDNVLILLNGDIKTIQDPKDCPNVRKHFLFAQRLACFLTTYIFEEGIDLVNDRYCFHKKEVEL</sequence>
<dbReference type="AlphaFoldDB" id="A0A1G6LGK0"/>
<dbReference type="STRING" id="1285928.SAMN04487894_102342"/>
<name>A0A1G6LGK0_NIADE</name>
<protein>
    <submittedName>
        <fullName evidence="1">Uncharacterized protein</fullName>
    </submittedName>
</protein>
<proteinExistence type="predicted"/>
<evidence type="ECO:0000313" key="2">
    <source>
        <dbReference type="Proteomes" id="UP000198757"/>
    </source>
</evidence>
<gene>
    <name evidence="1" type="ORF">SAMN04487894_102342</name>
</gene>
<dbReference type="OrthoDB" id="662471at2"/>
<evidence type="ECO:0000313" key="1">
    <source>
        <dbReference type="EMBL" id="SDC42361.1"/>
    </source>
</evidence>
<keyword evidence="2" id="KW-1185">Reference proteome</keyword>
<dbReference type="RefSeq" id="WP_090388954.1">
    <property type="nucleotide sequence ID" value="NZ_FMZO01000002.1"/>
</dbReference>
<dbReference type="EMBL" id="FMZO01000002">
    <property type="protein sequence ID" value="SDC42361.1"/>
    <property type="molecule type" value="Genomic_DNA"/>
</dbReference>
<reference evidence="2" key="1">
    <citation type="submission" date="2016-10" db="EMBL/GenBank/DDBJ databases">
        <authorList>
            <person name="Varghese N."/>
            <person name="Submissions S."/>
        </authorList>
    </citation>
    <scope>NUCLEOTIDE SEQUENCE [LARGE SCALE GENOMIC DNA]</scope>
    <source>
        <strain evidence="2">DSM 25811 / CCM 8410 / LMG 26954 / E90</strain>
    </source>
</reference>
<dbReference type="Proteomes" id="UP000198757">
    <property type="component" value="Unassembled WGS sequence"/>
</dbReference>
<organism evidence="1 2">
    <name type="scientific">Niabella drilacis (strain DSM 25811 / CCM 8410 / CCUG 62505 / LMG 26954 / E90)</name>
    <dbReference type="NCBI Taxonomy" id="1285928"/>
    <lineage>
        <taxon>Bacteria</taxon>
        <taxon>Pseudomonadati</taxon>
        <taxon>Bacteroidota</taxon>
        <taxon>Chitinophagia</taxon>
        <taxon>Chitinophagales</taxon>
        <taxon>Chitinophagaceae</taxon>
        <taxon>Niabella</taxon>
    </lineage>
</organism>
<accession>A0A1G6LGK0</accession>